<evidence type="ECO:0000256" key="3">
    <source>
        <dbReference type="ARBA" id="ARBA00022705"/>
    </source>
</evidence>
<dbReference type="PROSITE" id="PS50051">
    <property type="entry name" value="MCM_2"/>
    <property type="match status" value="1"/>
</dbReference>
<dbReference type="Pfam" id="PF17855">
    <property type="entry name" value="MCM_lid"/>
    <property type="match status" value="1"/>
</dbReference>
<evidence type="ECO:0000256" key="6">
    <source>
        <dbReference type="ARBA" id="ARBA00022806"/>
    </source>
</evidence>
<proteinExistence type="inferred from homology"/>
<evidence type="ECO:0000256" key="2">
    <source>
        <dbReference type="ARBA" id="ARBA00008010"/>
    </source>
</evidence>
<dbReference type="OrthoDB" id="1882346at2759"/>
<dbReference type="InterPro" id="IPR008046">
    <property type="entry name" value="Mcm3"/>
</dbReference>
<evidence type="ECO:0000256" key="4">
    <source>
        <dbReference type="ARBA" id="ARBA00022741"/>
    </source>
</evidence>
<evidence type="ECO:0000256" key="13">
    <source>
        <dbReference type="SAM" id="MobiDB-lite"/>
    </source>
</evidence>
<keyword evidence="9 12" id="KW-0539">Nucleus</keyword>
<dbReference type="InterPro" id="IPR003593">
    <property type="entry name" value="AAA+_ATPase"/>
</dbReference>
<dbReference type="InterPro" id="IPR033762">
    <property type="entry name" value="MCM_OB"/>
</dbReference>
<dbReference type="Gene3D" id="2.40.50.140">
    <property type="entry name" value="Nucleic acid-binding proteins"/>
    <property type="match status" value="1"/>
</dbReference>
<dbReference type="InterPro" id="IPR027417">
    <property type="entry name" value="P-loop_NTPase"/>
</dbReference>
<dbReference type="GO" id="GO:1902975">
    <property type="term" value="P:mitotic DNA replication initiation"/>
    <property type="evidence" value="ECO:0007669"/>
    <property type="project" value="TreeGrafter"/>
</dbReference>
<dbReference type="GO" id="GO:0005634">
    <property type="term" value="C:nucleus"/>
    <property type="evidence" value="ECO:0007669"/>
    <property type="project" value="UniProtKB-SubCell"/>
</dbReference>
<evidence type="ECO:0000256" key="5">
    <source>
        <dbReference type="ARBA" id="ARBA00022801"/>
    </source>
</evidence>
<dbReference type="EC" id="3.6.4.12" evidence="12"/>
<dbReference type="PROSITE" id="PS00847">
    <property type="entry name" value="MCM_1"/>
    <property type="match status" value="1"/>
</dbReference>
<dbReference type="EMBL" id="CAJHUC010000374">
    <property type="protein sequence ID" value="CAD7695668.1"/>
    <property type="molecule type" value="Genomic_DNA"/>
</dbReference>
<evidence type="ECO:0000313" key="15">
    <source>
        <dbReference type="EMBL" id="CAD7695668.1"/>
    </source>
</evidence>
<comment type="catalytic activity">
    <reaction evidence="10 12">
        <text>ATP + H2O = ADP + phosphate + H(+)</text>
        <dbReference type="Rhea" id="RHEA:13065"/>
        <dbReference type="ChEBI" id="CHEBI:15377"/>
        <dbReference type="ChEBI" id="CHEBI:15378"/>
        <dbReference type="ChEBI" id="CHEBI:30616"/>
        <dbReference type="ChEBI" id="CHEBI:43474"/>
        <dbReference type="ChEBI" id="CHEBI:456216"/>
        <dbReference type="EC" id="3.6.4.12"/>
    </reaction>
</comment>
<dbReference type="Gene3D" id="3.40.50.300">
    <property type="entry name" value="P-loop containing nucleotide triphosphate hydrolases"/>
    <property type="match status" value="1"/>
</dbReference>
<evidence type="ECO:0000256" key="9">
    <source>
        <dbReference type="ARBA" id="ARBA00023242"/>
    </source>
</evidence>
<evidence type="ECO:0000256" key="11">
    <source>
        <dbReference type="RuleBase" id="RU004070"/>
    </source>
</evidence>
<dbReference type="GO" id="GO:0003697">
    <property type="term" value="F:single-stranded DNA binding"/>
    <property type="evidence" value="ECO:0007669"/>
    <property type="project" value="TreeGrafter"/>
</dbReference>
<dbReference type="GO" id="GO:0042555">
    <property type="term" value="C:MCM complex"/>
    <property type="evidence" value="ECO:0007669"/>
    <property type="project" value="UniProtKB-UniRule"/>
</dbReference>
<gene>
    <name evidence="15" type="ORF">OSTQU699_LOCUS1029</name>
</gene>
<evidence type="ECO:0000259" key="14">
    <source>
        <dbReference type="PROSITE" id="PS50051"/>
    </source>
</evidence>
<dbReference type="InterPro" id="IPR031327">
    <property type="entry name" value="MCM"/>
</dbReference>
<dbReference type="PANTHER" id="PTHR11630">
    <property type="entry name" value="DNA REPLICATION LICENSING FACTOR MCM FAMILY MEMBER"/>
    <property type="match status" value="1"/>
</dbReference>
<dbReference type="PANTHER" id="PTHR11630:SF46">
    <property type="entry name" value="DNA REPLICATION LICENSING FACTOR MCM3-RELATED"/>
    <property type="match status" value="1"/>
</dbReference>
<accession>A0A8S1IPU7</accession>
<name>A0A8S1IPU7_9CHLO</name>
<comment type="similarity">
    <text evidence="2 11">Belongs to the MCM family.</text>
</comment>
<sequence length="809" mass="89543">MEDFQDLRLDLKNRVAALLTHSFDDDLADSLTYSEQLEKLLMQPAGEKAKPRRRLVFDSLRIHDFDKFLWDRLLDDPITTIPAFEDAVADFAKDADQFSDEAQKAIQENDELRVGFRGEFGGHLVSPRTLSASRMNGLVCVAGIVTKATAVRPKVVHSVHYCAATKKYTEREYRDVTSNTGVPTGASYPTRDENGHLLEAEYGLCKYCDHQVITIQELPELSPPGLLPRSIDVILEDDLADMCKPGDRVYVCGIFKAVTPRSTQFSGFFRSVVVGYNVEHINTEFETEFSSDDISMIKQVAESSDPLGWIAKSLAPTIYGHDNVKKGLVLQLFGGNEKNLSNKTHLRGDINCLLVGDPGVAKSQLLRAVMGVSPLAVSTTGRGSTGVGLTAAVTTEQDTGEKRLEAGAMVLADRGVVCIDEFDKMNDQDRVAIHEVMEQQTVTIAKAGIHLSLNARCSVLAAANPLHGTYDHSMSITRNVNLPDSLLSRFDMVFIVLDNMDSDKDRQMANFVLKLHREATGQHGTSAGLQQDIHSWHMGHALDDEPGKIFMTNTGATWGGSEEDQEHPLTAQFLKKYIKYAKKQCSQIGLSEGACEAIKEYYVELRNSSRERALPVTARTLETIIRLSTAHAKLCLRDAVLEEDVQRAQELMDVVLKFEDQTSQNRVARPRTPGQDGESDIMDYESDEEPTAPSQSQRRGAGSQGTRRAGVRNPPSVQADATMEVDEGFTSLSEDKQRAVVEAIRALTERGPIHPLTAIQQELDARGVAISEDSLKEFVLYISANCDNVRLYLPKILFDEDTNQIYDVA</sequence>
<dbReference type="GO" id="GO:0000727">
    <property type="term" value="P:double-strand break repair via break-induced replication"/>
    <property type="evidence" value="ECO:0007669"/>
    <property type="project" value="TreeGrafter"/>
</dbReference>
<dbReference type="GO" id="GO:0006271">
    <property type="term" value="P:DNA strand elongation involved in DNA replication"/>
    <property type="evidence" value="ECO:0007669"/>
    <property type="project" value="TreeGrafter"/>
</dbReference>
<dbReference type="FunFam" id="3.40.50.300:FF:000501">
    <property type="entry name" value="DNA replication licensing factor MCM7"/>
    <property type="match status" value="1"/>
</dbReference>
<keyword evidence="5 12" id="KW-0378">Hydrolase</keyword>
<keyword evidence="8 11" id="KW-0238">DNA-binding</keyword>
<dbReference type="GO" id="GO:0016787">
    <property type="term" value="F:hydrolase activity"/>
    <property type="evidence" value="ECO:0007669"/>
    <property type="project" value="UniProtKB-KW"/>
</dbReference>
<feature type="compositionally biased region" description="Acidic residues" evidence="13">
    <location>
        <begin position="677"/>
        <end position="690"/>
    </location>
</feature>
<evidence type="ECO:0000313" key="16">
    <source>
        <dbReference type="Proteomes" id="UP000708148"/>
    </source>
</evidence>
<dbReference type="SUPFAM" id="SSF52540">
    <property type="entry name" value="P-loop containing nucleoside triphosphate hydrolases"/>
    <property type="match status" value="1"/>
</dbReference>
<evidence type="ECO:0000256" key="7">
    <source>
        <dbReference type="ARBA" id="ARBA00022840"/>
    </source>
</evidence>
<reference evidence="15" key="1">
    <citation type="submission" date="2020-12" db="EMBL/GenBank/DDBJ databases">
        <authorList>
            <person name="Iha C."/>
        </authorList>
    </citation>
    <scope>NUCLEOTIDE SEQUENCE</scope>
</reference>
<comment type="subcellular location">
    <subcellularLocation>
        <location evidence="1 12">Nucleus</location>
    </subcellularLocation>
</comment>
<dbReference type="InterPro" id="IPR012340">
    <property type="entry name" value="NA-bd_OB-fold"/>
</dbReference>
<evidence type="ECO:0000256" key="10">
    <source>
        <dbReference type="ARBA" id="ARBA00047995"/>
    </source>
</evidence>
<dbReference type="Pfam" id="PF00493">
    <property type="entry name" value="MCM"/>
    <property type="match status" value="1"/>
</dbReference>
<dbReference type="GO" id="GO:0017116">
    <property type="term" value="F:single-stranded DNA helicase activity"/>
    <property type="evidence" value="ECO:0007669"/>
    <property type="project" value="TreeGrafter"/>
</dbReference>
<dbReference type="AlphaFoldDB" id="A0A8S1IPU7"/>
<evidence type="ECO:0000256" key="8">
    <source>
        <dbReference type="ARBA" id="ARBA00023125"/>
    </source>
</evidence>
<dbReference type="Pfam" id="PF17207">
    <property type="entry name" value="MCM_OB"/>
    <property type="match status" value="1"/>
</dbReference>
<comment type="function">
    <text evidence="12">Acts as component of the MCM2-7 complex (MCM complex) which is the replicative helicase essential for 'once per cell cycle' DNA replication initiation and elongation in eukaryotic cells. The active ATPase sites in the MCM2-7 ring are formed through the interaction surfaces of two neighboring subunits such that a critical structure of a conserved arginine finger motif is provided in trans relative to the ATP-binding site of the Walker A box of the adjacent subunit. The six ATPase active sites, however, are likely to contribute differentially to the complex helicase activity.</text>
</comment>
<dbReference type="FunFam" id="2.20.28.10:FF:000008">
    <property type="entry name" value="DNA helicase"/>
    <property type="match status" value="1"/>
</dbReference>
<dbReference type="SMART" id="SM00382">
    <property type="entry name" value="AAA"/>
    <property type="match status" value="1"/>
</dbReference>
<feature type="domain" description="MCM C-terminal AAA(+) ATPase" evidence="14">
    <location>
        <begin position="310"/>
        <end position="512"/>
    </location>
</feature>
<protein>
    <recommendedName>
        <fullName evidence="12">DNA replication licensing factor MCM3</fullName>
        <ecNumber evidence="12">3.6.4.12</ecNumber>
    </recommendedName>
</protein>
<dbReference type="PRINTS" id="PR01657">
    <property type="entry name" value="MCMFAMILY"/>
</dbReference>
<keyword evidence="16" id="KW-1185">Reference proteome</keyword>
<evidence type="ECO:0000256" key="12">
    <source>
        <dbReference type="RuleBase" id="RU368061"/>
    </source>
</evidence>
<keyword evidence="3 12" id="KW-0235">DNA replication</keyword>
<dbReference type="Proteomes" id="UP000708148">
    <property type="component" value="Unassembled WGS sequence"/>
</dbReference>
<dbReference type="InterPro" id="IPR018525">
    <property type="entry name" value="MCM_CS"/>
</dbReference>
<dbReference type="Gene3D" id="2.20.28.10">
    <property type="match status" value="1"/>
</dbReference>
<keyword evidence="7 11" id="KW-0067">ATP-binding</keyword>
<comment type="subunit">
    <text evidence="12">Component of the MCM2-7 complex.</text>
</comment>
<comment type="caution">
    <text evidence="15">The sequence shown here is derived from an EMBL/GenBank/DDBJ whole genome shotgun (WGS) entry which is preliminary data.</text>
</comment>
<keyword evidence="6 12" id="KW-0347">Helicase</keyword>
<dbReference type="InterPro" id="IPR001208">
    <property type="entry name" value="MCM_dom"/>
</dbReference>
<dbReference type="GO" id="GO:0005524">
    <property type="term" value="F:ATP binding"/>
    <property type="evidence" value="ECO:0007669"/>
    <property type="project" value="UniProtKB-UniRule"/>
</dbReference>
<dbReference type="SMART" id="SM00350">
    <property type="entry name" value="MCM"/>
    <property type="match status" value="1"/>
</dbReference>
<organism evidence="15 16">
    <name type="scientific">Ostreobium quekettii</name>
    <dbReference type="NCBI Taxonomy" id="121088"/>
    <lineage>
        <taxon>Eukaryota</taxon>
        <taxon>Viridiplantae</taxon>
        <taxon>Chlorophyta</taxon>
        <taxon>core chlorophytes</taxon>
        <taxon>Ulvophyceae</taxon>
        <taxon>TCBD clade</taxon>
        <taxon>Bryopsidales</taxon>
        <taxon>Ostreobineae</taxon>
        <taxon>Ostreobiaceae</taxon>
        <taxon>Ostreobium</taxon>
    </lineage>
</organism>
<dbReference type="InterPro" id="IPR041562">
    <property type="entry name" value="MCM_lid"/>
</dbReference>
<keyword evidence="4 11" id="KW-0547">Nucleotide-binding</keyword>
<dbReference type="PRINTS" id="PR01659">
    <property type="entry name" value="MCMPROTEIN3"/>
</dbReference>
<dbReference type="Gene3D" id="3.30.1640.10">
    <property type="entry name" value="mini-chromosome maintenance (MCM) complex, chain A, domain 1"/>
    <property type="match status" value="1"/>
</dbReference>
<dbReference type="SUPFAM" id="SSF50249">
    <property type="entry name" value="Nucleic acid-binding proteins"/>
    <property type="match status" value="1"/>
</dbReference>
<feature type="region of interest" description="Disordered" evidence="13">
    <location>
        <begin position="665"/>
        <end position="720"/>
    </location>
</feature>
<evidence type="ECO:0000256" key="1">
    <source>
        <dbReference type="ARBA" id="ARBA00004123"/>
    </source>
</evidence>